<evidence type="ECO:0000256" key="2">
    <source>
        <dbReference type="ARBA" id="ARBA00004117"/>
    </source>
</evidence>
<comment type="caution">
    <text evidence="6">The sequence shown here is derived from an EMBL/GenBank/DDBJ whole genome shotgun (WGS) entry which is preliminary data.</text>
</comment>
<keyword evidence="6" id="KW-0282">Flagellum</keyword>
<gene>
    <name evidence="5" type="primary">flgI</name>
    <name evidence="6" type="ORF">PQU95_14915</name>
</gene>
<dbReference type="NCBIfam" id="NF003676">
    <property type="entry name" value="PRK05303.1"/>
    <property type="match status" value="1"/>
</dbReference>
<evidence type="ECO:0000256" key="4">
    <source>
        <dbReference type="ARBA" id="ARBA00023143"/>
    </source>
</evidence>
<evidence type="ECO:0000256" key="3">
    <source>
        <dbReference type="ARBA" id="ARBA00022729"/>
    </source>
</evidence>
<reference evidence="6 7" key="1">
    <citation type="submission" date="2023-01" db="EMBL/GenBank/DDBJ databases">
        <title>Novel species of the genus Vogesella isolated from rivers.</title>
        <authorList>
            <person name="Lu H."/>
        </authorList>
    </citation>
    <scope>NUCLEOTIDE SEQUENCE [LARGE SCALE GENOMIC DNA]</scope>
    <source>
        <strain evidence="6 7">DC21W</strain>
    </source>
</reference>
<dbReference type="Proteomes" id="UP001219956">
    <property type="component" value="Unassembled WGS sequence"/>
</dbReference>
<comment type="similarity">
    <text evidence="5">Belongs to the FlgI family.</text>
</comment>
<evidence type="ECO:0000313" key="6">
    <source>
        <dbReference type="EMBL" id="MDC7718498.1"/>
    </source>
</evidence>
<dbReference type="HAMAP" id="MF_00416">
    <property type="entry name" value="FlgI"/>
    <property type="match status" value="1"/>
</dbReference>
<comment type="subcellular location">
    <subcellularLocation>
        <location evidence="2 5">Bacterial flagellum basal body</location>
    </subcellularLocation>
</comment>
<proteinExistence type="inferred from homology"/>
<dbReference type="PANTHER" id="PTHR30381:SF0">
    <property type="entry name" value="FLAGELLAR P-RING PROTEIN"/>
    <property type="match status" value="1"/>
</dbReference>
<sequence precursor="true">MKRIWLMVCLSLLASQVMAAQRLKELVNVAGVRSNPLLGYGLVVGLDGSGDKAGSSPFTSQSLASMLNQLGVQVPVGTKLDPKNVAAVTLTATIPPFARRGQAMDVTVSSVGDAKSLRGGTLLMSPLKGADGQIYALAQGNVVVGGAGAAAGGSKAQVNHLSVGRIPAGATVEREVPNAFASGEVIALNLQESDFTTANRVVQAVNKEFGPGVARAVDGGLIEVRAPQDSNARIQFLARLENIAVEPAEVSPVVIVNARTGSIVMNRAVKLEPCAIAHGNLSVTVNGNSNVSQPPALSGGQTAVTNQADIAIKADGGKVLSLPGSASLSQVVSALNSVGATPQDLVSILQAMKTSGALKADLQII</sequence>
<name>A0ABT5J0Z8_9NEIS</name>
<keyword evidence="6" id="KW-0966">Cell projection</keyword>
<accession>A0ABT5J0Z8</accession>
<dbReference type="InterPro" id="IPR001782">
    <property type="entry name" value="Flag_FlgI"/>
</dbReference>
<evidence type="ECO:0000313" key="7">
    <source>
        <dbReference type="Proteomes" id="UP001219956"/>
    </source>
</evidence>
<protein>
    <recommendedName>
        <fullName evidence="5">Flagellar P-ring protein</fullName>
    </recommendedName>
    <alternativeName>
        <fullName evidence="5">Basal body P-ring protein</fullName>
    </alternativeName>
</protein>
<comment type="subunit">
    <text evidence="5">The basal body constitutes a major portion of the flagellar organelle and consists of four rings (L,P,S, and M) mounted on a central rod.</text>
</comment>
<keyword evidence="6" id="KW-0969">Cilium</keyword>
<feature type="chain" id="PRO_5044930990" description="Flagellar P-ring protein" evidence="5">
    <location>
        <begin position="20"/>
        <end position="365"/>
    </location>
</feature>
<dbReference type="Pfam" id="PF02119">
    <property type="entry name" value="FlgI"/>
    <property type="match status" value="1"/>
</dbReference>
<dbReference type="EMBL" id="JAQQLF010000021">
    <property type="protein sequence ID" value="MDC7718498.1"/>
    <property type="molecule type" value="Genomic_DNA"/>
</dbReference>
<organism evidence="6 7">
    <name type="scientific">Vogesella aquatica</name>
    <dbReference type="NCBI Taxonomy" id="2984206"/>
    <lineage>
        <taxon>Bacteria</taxon>
        <taxon>Pseudomonadati</taxon>
        <taxon>Pseudomonadota</taxon>
        <taxon>Betaproteobacteria</taxon>
        <taxon>Neisseriales</taxon>
        <taxon>Chromobacteriaceae</taxon>
        <taxon>Vogesella</taxon>
    </lineage>
</organism>
<comment type="function">
    <text evidence="1 5">Assembles around the rod to form the L-ring and probably protects the motor/basal body from shearing forces during rotation.</text>
</comment>
<dbReference type="RefSeq" id="WP_272752740.1">
    <property type="nucleotide sequence ID" value="NZ_JAQQLF010000021.1"/>
</dbReference>
<keyword evidence="3 5" id="KW-0732">Signal</keyword>
<evidence type="ECO:0000256" key="1">
    <source>
        <dbReference type="ARBA" id="ARBA00002591"/>
    </source>
</evidence>
<dbReference type="PRINTS" id="PR01010">
    <property type="entry name" value="FLGPRINGFLGI"/>
</dbReference>
<dbReference type="PANTHER" id="PTHR30381">
    <property type="entry name" value="FLAGELLAR P-RING PERIPLASMIC PROTEIN FLGI"/>
    <property type="match status" value="1"/>
</dbReference>
<keyword evidence="7" id="KW-1185">Reference proteome</keyword>
<feature type="signal peptide" evidence="5">
    <location>
        <begin position="1"/>
        <end position="19"/>
    </location>
</feature>
<keyword evidence="4 5" id="KW-0975">Bacterial flagellum</keyword>
<evidence type="ECO:0000256" key="5">
    <source>
        <dbReference type="HAMAP-Rule" id="MF_00416"/>
    </source>
</evidence>